<dbReference type="AlphaFoldDB" id="A0A9D4E3A4"/>
<accession>A0A9D4E3A4</accession>
<gene>
    <name evidence="1" type="ORF">DPMN_172997</name>
</gene>
<reference evidence="1" key="1">
    <citation type="journal article" date="2019" name="bioRxiv">
        <title>The Genome of the Zebra Mussel, Dreissena polymorpha: A Resource for Invasive Species Research.</title>
        <authorList>
            <person name="McCartney M.A."/>
            <person name="Auch B."/>
            <person name="Kono T."/>
            <person name="Mallez S."/>
            <person name="Zhang Y."/>
            <person name="Obille A."/>
            <person name="Becker A."/>
            <person name="Abrahante J.E."/>
            <person name="Garbe J."/>
            <person name="Badalamenti J.P."/>
            <person name="Herman A."/>
            <person name="Mangelson H."/>
            <person name="Liachko I."/>
            <person name="Sullivan S."/>
            <person name="Sone E.D."/>
            <person name="Koren S."/>
            <person name="Silverstein K.A.T."/>
            <person name="Beckman K.B."/>
            <person name="Gohl D.M."/>
        </authorList>
    </citation>
    <scope>NUCLEOTIDE SEQUENCE</scope>
    <source>
        <strain evidence="1">Duluth1</strain>
        <tissue evidence="1">Whole animal</tissue>
    </source>
</reference>
<dbReference type="Proteomes" id="UP000828390">
    <property type="component" value="Unassembled WGS sequence"/>
</dbReference>
<keyword evidence="2" id="KW-1185">Reference proteome</keyword>
<evidence type="ECO:0000313" key="2">
    <source>
        <dbReference type="Proteomes" id="UP000828390"/>
    </source>
</evidence>
<sequence length="77" mass="8807">MLLNIKEPLLKPELSSLFGKHVESQMAPNGFVDKSSRCKGAGRVRETAVDIVIVLANIRPGFDHFRRFIQDRSFKFF</sequence>
<evidence type="ECO:0000313" key="1">
    <source>
        <dbReference type="EMBL" id="KAH3771670.1"/>
    </source>
</evidence>
<organism evidence="1 2">
    <name type="scientific">Dreissena polymorpha</name>
    <name type="common">Zebra mussel</name>
    <name type="synonym">Mytilus polymorpha</name>
    <dbReference type="NCBI Taxonomy" id="45954"/>
    <lineage>
        <taxon>Eukaryota</taxon>
        <taxon>Metazoa</taxon>
        <taxon>Spiralia</taxon>
        <taxon>Lophotrochozoa</taxon>
        <taxon>Mollusca</taxon>
        <taxon>Bivalvia</taxon>
        <taxon>Autobranchia</taxon>
        <taxon>Heteroconchia</taxon>
        <taxon>Euheterodonta</taxon>
        <taxon>Imparidentia</taxon>
        <taxon>Neoheterodontei</taxon>
        <taxon>Myida</taxon>
        <taxon>Dreissenoidea</taxon>
        <taxon>Dreissenidae</taxon>
        <taxon>Dreissena</taxon>
    </lineage>
</organism>
<proteinExistence type="predicted"/>
<name>A0A9D4E3A4_DREPO</name>
<reference evidence="1" key="2">
    <citation type="submission" date="2020-11" db="EMBL/GenBank/DDBJ databases">
        <authorList>
            <person name="McCartney M.A."/>
            <person name="Auch B."/>
            <person name="Kono T."/>
            <person name="Mallez S."/>
            <person name="Becker A."/>
            <person name="Gohl D.M."/>
            <person name="Silverstein K.A.T."/>
            <person name="Koren S."/>
            <person name="Bechman K.B."/>
            <person name="Herman A."/>
            <person name="Abrahante J.E."/>
            <person name="Garbe J."/>
        </authorList>
    </citation>
    <scope>NUCLEOTIDE SEQUENCE</scope>
    <source>
        <strain evidence="1">Duluth1</strain>
        <tissue evidence="1">Whole animal</tissue>
    </source>
</reference>
<dbReference type="EMBL" id="JAIWYP010000009">
    <property type="protein sequence ID" value="KAH3771670.1"/>
    <property type="molecule type" value="Genomic_DNA"/>
</dbReference>
<comment type="caution">
    <text evidence="1">The sequence shown here is derived from an EMBL/GenBank/DDBJ whole genome shotgun (WGS) entry which is preliminary data.</text>
</comment>
<protein>
    <submittedName>
        <fullName evidence="1">Uncharacterized protein</fullName>
    </submittedName>
</protein>